<gene>
    <name evidence="3" type="ordered locus">SL003B_4240</name>
</gene>
<organism evidence="3 4">
    <name type="scientific">Polymorphum gilvum (strain LMG 25793 / CGMCC 1.9160 / SL003B-26A1)</name>
    <dbReference type="NCBI Taxonomy" id="991905"/>
    <lineage>
        <taxon>Bacteria</taxon>
        <taxon>Pseudomonadati</taxon>
        <taxon>Pseudomonadota</taxon>
        <taxon>Alphaproteobacteria</taxon>
        <taxon>Rhodobacterales</taxon>
        <taxon>Paracoccaceae</taxon>
        <taxon>Polymorphum</taxon>
    </lineage>
</organism>
<dbReference type="PANTHER" id="PTHR43428:SF1">
    <property type="entry name" value="ARSENATE REDUCTASE"/>
    <property type="match status" value="1"/>
</dbReference>
<sequence>MSISTVLFVCPDNALLGPLAEAYLNAVAGRRIRAFSAGPRPGSALHPHAVRLLDEHGLSTAGLAPKSWDVFLLPHAPQPDRIVALAAAVASDSQPCWRGDPARTLWDIADPQAMADVSGRPAELFRRIRLCIDRCLSATGRRPGAARLLRAG</sequence>
<protein>
    <submittedName>
        <fullName evidence="3">Protein-tyrosine phosphatase, low molecular weight</fullName>
    </submittedName>
</protein>
<dbReference type="eggNOG" id="COG0394">
    <property type="taxonomic scope" value="Bacteria"/>
</dbReference>
<dbReference type="RefSeq" id="WP_013654955.1">
    <property type="nucleotide sequence ID" value="NC_015259.1"/>
</dbReference>
<dbReference type="Pfam" id="PF01451">
    <property type="entry name" value="LMWPc"/>
    <property type="match status" value="1"/>
</dbReference>
<keyword evidence="1" id="KW-0059">Arsenical resistance</keyword>
<feature type="domain" description="Phosphotyrosine protein phosphatase I" evidence="2">
    <location>
        <begin position="4"/>
        <end position="134"/>
    </location>
</feature>
<dbReference type="STRING" id="991905.SL003B_4240"/>
<proteinExistence type="predicted"/>
<dbReference type="PANTHER" id="PTHR43428">
    <property type="entry name" value="ARSENATE REDUCTASE"/>
    <property type="match status" value="1"/>
</dbReference>
<name>F2IVD9_POLGS</name>
<dbReference type="SUPFAM" id="SSF52788">
    <property type="entry name" value="Phosphotyrosine protein phosphatases I"/>
    <property type="match status" value="1"/>
</dbReference>
<dbReference type="SMART" id="SM00226">
    <property type="entry name" value="LMWPc"/>
    <property type="match status" value="1"/>
</dbReference>
<reference evidence="3 4" key="1">
    <citation type="journal article" date="2011" name="J. Bacteriol.">
        <title>Complete genome sequence of Polymorphum gilvum SL003B-26A1T, a crude oil-degrading bacterium from oil-polluted saline soil.</title>
        <authorList>
            <person name="Li S.G."/>
            <person name="Tang Y.Q."/>
            <person name="Nie Y."/>
            <person name="Cai M."/>
            <person name="Wu X.L."/>
        </authorList>
    </citation>
    <scope>NUCLEOTIDE SEQUENCE [LARGE SCALE GENOMIC DNA]</scope>
    <source>
        <strain evidence="4">LMG 25793 / CGMCC 1.9160 / SL003B-26A1</strain>
    </source>
</reference>
<dbReference type="InterPro" id="IPR036196">
    <property type="entry name" value="Ptyr_pPase_sf"/>
</dbReference>
<keyword evidence="4" id="KW-1185">Reference proteome</keyword>
<dbReference type="HOGENOM" id="CLU_071415_3_0_5"/>
<dbReference type="Gene3D" id="3.40.50.2300">
    <property type="match status" value="1"/>
</dbReference>
<evidence type="ECO:0000259" key="2">
    <source>
        <dbReference type="SMART" id="SM00226"/>
    </source>
</evidence>
<evidence type="ECO:0000313" key="4">
    <source>
        <dbReference type="Proteomes" id="UP000008130"/>
    </source>
</evidence>
<dbReference type="PATRIC" id="fig|991905.3.peg.4372"/>
<dbReference type="GO" id="GO:0046685">
    <property type="term" value="P:response to arsenic-containing substance"/>
    <property type="evidence" value="ECO:0007669"/>
    <property type="project" value="UniProtKB-KW"/>
</dbReference>
<dbReference type="InterPro" id="IPR023485">
    <property type="entry name" value="Ptyr_pPase"/>
</dbReference>
<dbReference type="OrthoDB" id="8445932at2"/>
<dbReference type="EMBL" id="CP002568">
    <property type="protein sequence ID" value="ADZ72657.1"/>
    <property type="molecule type" value="Genomic_DNA"/>
</dbReference>
<evidence type="ECO:0000256" key="1">
    <source>
        <dbReference type="ARBA" id="ARBA00022849"/>
    </source>
</evidence>
<dbReference type="Proteomes" id="UP000008130">
    <property type="component" value="Chromosome"/>
</dbReference>
<dbReference type="KEGG" id="pgv:SL003B_4240"/>
<evidence type="ECO:0000313" key="3">
    <source>
        <dbReference type="EMBL" id="ADZ72657.1"/>
    </source>
</evidence>
<dbReference type="AlphaFoldDB" id="F2IVD9"/>
<accession>F2IVD9</accession>